<dbReference type="RefSeq" id="WP_073444770.1">
    <property type="nucleotide sequence ID" value="NZ_FRBK01000006.1"/>
</dbReference>
<accession>A0A9X8MU32</accession>
<dbReference type="EMBL" id="FRBK01000006">
    <property type="protein sequence ID" value="SHL80904.1"/>
    <property type="molecule type" value="Genomic_DNA"/>
</dbReference>
<evidence type="ECO:0000313" key="3">
    <source>
        <dbReference type="Proteomes" id="UP000184388"/>
    </source>
</evidence>
<sequence>MTYSKAAAVVAGAVMALGVAAPAFADGHRGVATDAKNLLDSSPVAKNVVKKPPVNIDAVVNAVAKTADKLKTTQDAGKFPVGKTTIGKAARPRH</sequence>
<evidence type="ECO:0000313" key="2">
    <source>
        <dbReference type="EMBL" id="SHL80904.1"/>
    </source>
</evidence>
<name>A0A9X8MU32_9ACTN</name>
<feature type="signal peptide" evidence="1">
    <location>
        <begin position="1"/>
        <end position="25"/>
    </location>
</feature>
<proteinExistence type="predicted"/>
<dbReference type="GeneID" id="79903038"/>
<dbReference type="Proteomes" id="UP000184388">
    <property type="component" value="Unassembled WGS sequence"/>
</dbReference>
<protein>
    <submittedName>
        <fullName evidence="2">Uncharacterized protein</fullName>
    </submittedName>
</protein>
<evidence type="ECO:0000256" key="1">
    <source>
        <dbReference type="SAM" id="SignalP"/>
    </source>
</evidence>
<keyword evidence="1" id="KW-0732">Signal</keyword>
<gene>
    <name evidence="2" type="ORF">SAMN05216268_106265</name>
</gene>
<dbReference type="AlphaFoldDB" id="A0A9X8MU32"/>
<reference evidence="3" key="1">
    <citation type="submission" date="2016-11" db="EMBL/GenBank/DDBJ databases">
        <authorList>
            <person name="Jaros S."/>
            <person name="Januszkiewicz K."/>
            <person name="Wedrychowicz H."/>
        </authorList>
    </citation>
    <scope>NUCLEOTIDE SEQUENCE [LARGE SCALE GENOMIC DNA]</scope>
    <source>
        <strain evidence="3">CGMCC 4.3555</strain>
    </source>
</reference>
<feature type="chain" id="PRO_5040742927" evidence="1">
    <location>
        <begin position="26"/>
        <end position="94"/>
    </location>
</feature>
<comment type="caution">
    <text evidence="2">The sequence shown here is derived from an EMBL/GenBank/DDBJ whole genome shotgun (WGS) entry which is preliminary data.</text>
</comment>
<organism evidence="2 3">
    <name type="scientific">Streptomyces yunnanensis</name>
    <dbReference type="NCBI Taxonomy" id="156453"/>
    <lineage>
        <taxon>Bacteria</taxon>
        <taxon>Bacillati</taxon>
        <taxon>Actinomycetota</taxon>
        <taxon>Actinomycetes</taxon>
        <taxon>Kitasatosporales</taxon>
        <taxon>Streptomycetaceae</taxon>
        <taxon>Streptomyces</taxon>
    </lineage>
</organism>